<dbReference type="SUPFAM" id="SSF52058">
    <property type="entry name" value="L domain-like"/>
    <property type="match status" value="2"/>
</dbReference>
<dbReference type="Gene3D" id="2.60.40.10">
    <property type="entry name" value="Immunoglobulins"/>
    <property type="match status" value="1"/>
</dbReference>
<dbReference type="RefSeq" id="WP_134843154.1">
    <property type="nucleotide sequence ID" value="NZ_SGVY01000011.1"/>
</dbReference>
<dbReference type="InterPro" id="IPR024361">
    <property type="entry name" value="BACON"/>
</dbReference>
<dbReference type="Gene3D" id="3.80.10.10">
    <property type="entry name" value="Ribonuclease Inhibitor"/>
    <property type="match status" value="2"/>
</dbReference>
<dbReference type="CDD" id="cd13120">
    <property type="entry name" value="BF2867_like_N"/>
    <property type="match status" value="1"/>
</dbReference>
<keyword evidence="2" id="KW-1185">Reference proteome</keyword>
<dbReference type="Proteomes" id="UP000297872">
    <property type="component" value="Unassembled WGS sequence"/>
</dbReference>
<reference evidence="1 2" key="1">
    <citation type="submission" date="2019-02" db="EMBL/GenBank/DDBJ databases">
        <title>Draft Genome Sequence of the Prevotella sp. BCRC 81118, Isolated from Human Feces.</title>
        <authorList>
            <person name="Huang C.-H."/>
        </authorList>
    </citation>
    <scope>NUCLEOTIDE SEQUENCE [LARGE SCALE GENOMIC DNA]</scope>
    <source>
        <strain evidence="1 2">BCRC 81118</strain>
    </source>
</reference>
<dbReference type="CDD" id="cd14948">
    <property type="entry name" value="BACON"/>
    <property type="match status" value="1"/>
</dbReference>
<dbReference type="CDD" id="cd13121">
    <property type="entry name" value="BF2867_like_C"/>
    <property type="match status" value="1"/>
</dbReference>
<gene>
    <name evidence="1" type="ORF">EXN75_06055</name>
</gene>
<dbReference type="Pfam" id="PF13306">
    <property type="entry name" value="LRR_5"/>
    <property type="match status" value="2"/>
</dbReference>
<dbReference type="EMBL" id="SGVY01000011">
    <property type="protein sequence ID" value="TFH82670.1"/>
    <property type="molecule type" value="Genomic_DNA"/>
</dbReference>
<name>A0A4Y8VQA1_9BACT</name>
<protein>
    <submittedName>
        <fullName evidence="1">Uncharacterized protein</fullName>
    </submittedName>
</protein>
<dbReference type="InterPro" id="IPR032675">
    <property type="entry name" value="LRR_dom_sf"/>
</dbReference>
<dbReference type="InterPro" id="IPR013783">
    <property type="entry name" value="Ig-like_fold"/>
</dbReference>
<dbReference type="InterPro" id="IPR019026">
    <property type="entry name" value="Peptidase_M64_IgA"/>
</dbReference>
<dbReference type="InterPro" id="IPR025049">
    <property type="entry name" value="Mfa-like_1"/>
</dbReference>
<comment type="caution">
    <text evidence="1">The sequence shown here is derived from an EMBL/GenBank/DDBJ whole genome shotgun (WGS) entry which is preliminary data.</text>
</comment>
<dbReference type="Gene3D" id="2.60.40.2630">
    <property type="match status" value="1"/>
</dbReference>
<dbReference type="InterPro" id="IPR053139">
    <property type="entry name" value="Surface_bspA-like"/>
</dbReference>
<dbReference type="Pfam" id="PF09471">
    <property type="entry name" value="Peptidase_M64"/>
    <property type="match status" value="1"/>
</dbReference>
<dbReference type="GO" id="GO:0008237">
    <property type="term" value="F:metallopeptidase activity"/>
    <property type="evidence" value="ECO:0007669"/>
    <property type="project" value="InterPro"/>
</dbReference>
<sequence>MKLSKYTLLYILLVGIVILTGCSDHLFDDEKQPDSNRILLSGDIEQLAVTRVNDNGFCDGDKMGVYIVDYEGDYPGTLKVSGNRADNVQHTFDESQNKWNSAYDIYWKDKHTHVDIYGYYPIANPESIEDCSFEVQKDQSKESKDGEMGGYESSDFLWGKVADVTPTANTIRLPLTHRMSNAKVTLVKGSGFTDEEWANTEKTVLTANVARKASINLSTGEVKVAGSVENTATIPSKHNNEWRTIVIPQTIPAGTTLFSITIGGEPYKFSKSGDFTYQAGKMMNFGIKVDKLSTSGDYKLTLISESITPWESDLVSHNATAKEYIIINSTPGGLKDAIVAAKKDYTQVKNLKITGEINAKDFYFMRDSMPRLSALNLKEVRIKAYGRNEEYEENQDDQIPNSAFYFIQTTGGSNSLNRLILPDHLKSIGSNAFYGCKYLTGSLVIPEGVTEIRRGAFKGCTGLNGTLTLPSTLKKLGNRGEDDMQDEGTDYYGGVFQGCNNLTGNLRLPDNLELIRGYCFAGCSGFYGELKLPSHLKRIANCVFQGCSGLTGSLTIPQNITTIPSEAFHGCGFNGTLTLHDGIINIANDAFADCHFRGELHLPKSLKVISDNAFGNNDFSGELKLPSSIGHIGSRAFANDWRLMGTIEFPEDMQSIGEFAFANCNMIEGIIFPESMETIRQNAFSGCYGINSIICRGDMPAYIEENAFEGIAKDNFTVEVPESAIAQYQTANGWRDFKRIAAHHELVCRPSVACALSTEHKQTLTINAEGEWEVASKPDWCEVSPSNGNKKTEVTLTIKSMAKGAGNRNGKVVFQLKDKEYTHECNVSQYGYEYGEDEWVTLQKATKGKNGGINIVLIGDGYNAKDIANGDYLKNIQQEVEYFFGIEPYKTYREYFNIYTAMPLSTESGIGTVNTIRYNRFNTTFTAGVGLKADYDEIFSYVLGAPTVNKDNLNQTLIIIIPNSTDYGGITQMWADGSAIAFCPLSTYDYPLDTRGVIQHEAGGHGFGKLGDEYIYHNAFIDACGCSCCGHVDEFNWAKSLGWYDNLSLTGKMHEVDWSHLIYDDRYSDIVDIYEGGFMHTRGVFRSEPNSCMNNDIPYYSTISRESIVKRIKQYAGETFTFEDFVKNDKRDAGVVESRAFGMNGDERIAGTYQHAPVFHKGSPLKMQKVRRRK</sequence>
<dbReference type="PANTHER" id="PTHR45661">
    <property type="entry name" value="SURFACE ANTIGEN"/>
    <property type="match status" value="1"/>
</dbReference>
<dbReference type="Gene3D" id="3.40.50.12480">
    <property type="match status" value="1"/>
</dbReference>
<organism evidence="1 2">
    <name type="scientific">Segatella hominis</name>
    <dbReference type="NCBI Taxonomy" id="2518605"/>
    <lineage>
        <taxon>Bacteria</taxon>
        <taxon>Pseudomonadati</taxon>
        <taxon>Bacteroidota</taxon>
        <taxon>Bacteroidia</taxon>
        <taxon>Bacteroidales</taxon>
        <taxon>Prevotellaceae</taxon>
        <taxon>Segatella</taxon>
    </lineage>
</organism>
<evidence type="ECO:0000313" key="1">
    <source>
        <dbReference type="EMBL" id="TFH82670.1"/>
    </source>
</evidence>
<proteinExistence type="predicted"/>
<accession>A0A4Y8VQA1</accession>
<dbReference type="InterPro" id="IPR024079">
    <property type="entry name" value="MetalloPept_cat_dom_sf"/>
</dbReference>
<dbReference type="InterPro" id="IPR042278">
    <property type="entry name" value="Mfa-like_1_N"/>
</dbReference>
<dbReference type="Pfam" id="PF13149">
    <property type="entry name" value="Mfa_like_1"/>
    <property type="match status" value="1"/>
</dbReference>
<dbReference type="Gene3D" id="3.40.390.10">
    <property type="entry name" value="Collagenase (Catalytic Domain)"/>
    <property type="match status" value="1"/>
</dbReference>
<evidence type="ECO:0000313" key="2">
    <source>
        <dbReference type="Proteomes" id="UP000297872"/>
    </source>
</evidence>
<dbReference type="InterPro" id="IPR026906">
    <property type="entry name" value="LRR_5"/>
</dbReference>
<dbReference type="PANTHER" id="PTHR45661:SF3">
    <property type="entry name" value="IG-LIKE DOMAIN-CONTAINING PROTEIN"/>
    <property type="match status" value="1"/>
</dbReference>
<dbReference type="AlphaFoldDB" id="A0A4Y8VQA1"/>
<dbReference type="Gene3D" id="2.60.40.2620">
    <property type="entry name" value="Fimbrillin-like"/>
    <property type="match status" value="1"/>
</dbReference>
<dbReference type="OrthoDB" id="8440781at2"/>
<dbReference type="GeneID" id="302994859"/>
<dbReference type="PROSITE" id="PS51257">
    <property type="entry name" value="PROKAR_LIPOPROTEIN"/>
    <property type="match status" value="1"/>
</dbReference>